<keyword evidence="5" id="KW-0393">Immunoglobulin domain</keyword>
<feature type="domain" description="Ig-like" evidence="6">
    <location>
        <begin position="74"/>
        <end position="174"/>
    </location>
</feature>
<dbReference type="PANTHER" id="PTHR11640:SF136">
    <property type="entry name" value="NEPHRIN"/>
    <property type="match status" value="1"/>
</dbReference>
<name>A0A6H5J297_9HYME</name>
<keyword evidence="8" id="KW-1185">Reference proteome</keyword>
<accession>A0A6H5J297</accession>
<dbReference type="PANTHER" id="PTHR11640">
    <property type="entry name" value="NEPHRIN"/>
    <property type="match status" value="1"/>
</dbReference>
<evidence type="ECO:0000313" key="7">
    <source>
        <dbReference type="EMBL" id="CAB0042245.1"/>
    </source>
</evidence>
<dbReference type="InterPro" id="IPR013783">
    <property type="entry name" value="Ig-like_fold"/>
</dbReference>
<evidence type="ECO:0000256" key="1">
    <source>
        <dbReference type="ARBA" id="ARBA00004479"/>
    </source>
</evidence>
<evidence type="ECO:0000313" key="8">
    <source>
        <dbReference type="Proteomes" id="UP000479190"/>
    </source>
</evidence>
<dbReference type="InterPro" id="IPR003599">
    <property type="entry name" value="Ig_sub"/>
</dbReference>
<evidence type="ECO:0000256" key="5">
    <source>
        <dbReference type="ARBA" id="ARBA00023319"/>
    </source>
</evidence>
<evidence type="ECO:0000256" key="2">
    <source>
        <dbReference type="ARBA" id="ARBA00023136"/>
    </source>
</evidence>
<dbReference type="OrthoDB" id="10028801at2759"/>
<sequence>MRSTRWTMYDCYSSLSLVLGENELPLCKQYSTADTIHEISLSLCCYSNSNSSSNDEDGNTFLAFNQNFSRGALPQSFRVRPSNSSVLEGGEITLQCEVNHRVGIVQWVKDGFAYVILANGDIVGHPRWRIEGEQSMGVYNLHIRNASLSDDGEYQCQVGPNGRIKPIRTNARLTVLCKSNTHTRKQMCVARERFGKRDWRRNITKTLRSRASVASSRDIILASVAMARSARSYTQPRENFLTLRPSAHAALRTIVKISIRNHSIHSFEAPNKIFDLSSISSHGSLLIMHSYLRSWLNIYSLYALASAFHKRISENFFSTLLPLAFNLSPRSKNFSQCDTYMCMGIVYDACRLYAALSPYTTRGNRANMWRLKARHRTLAGRAVSWASRPASPAAESAPVDLSHLRTAA</sequence>
<keyword evidence="2" id="KW-0472">Membrane</keyword>
<dbReference type="GO" id="GO:0098609">
    <property type="term" value="P:cell-cell adhesion"/>
    <property type="evidence" value="ECO:0007669"/>
    <property type="project" value="TreeGrafter"/>
</dbReference>
<dbReference type="SMART" id="SM00409">
    <property type="entry name" value="IG"/>
    <property type="match status" value="1"/>
</dbReference>
<reference evidence="7 8" key="1">
    <citation type="submission" date="2020-02" db="EMBL/GenBank/DDBJ databases">
        <authorList>
            <person name="Ferguson B K."/>
        </authorList>
    </citation>
    <scope>NUCLEOTIDE SEQUENCE [LARGE SCALE GENOMIC DNA]</scope>
</reference>
<dbReference type="GO" id="GO:0005911">
    <property type="term" value="C:cell-cell junction"/>
    <property type="evidence" value="ECO:0007669"/>
    <property type="project" value="TreeGrafter"/>
</dbReference>
<dbReference type="Gene3D" id="2.60.40.10">
    <property type="entry name" value="Immunoglobulins"/>
    <property type="match status" value="1"/>
</dbReference>
<dbReference type="Pfam" id="PF13927">
    <property type="entry name" value="Ig_3"/>
    <property type="match status" value="1"/>
</dbReference>
<dbReference type="EMBL" id="CADCXV010001172">
    <property type="protein sequence ID" value="CAB0042245.1"/>
    <property type="molecule type" value="Genomic_DNA"/>
</dbReference>
<dbReference type="InterPro" id="IPR007110">
    <property type="entry name" value="Ig-like_dom"/>
</dbReference>
<evidence type="ECO:0000256" key="3">
    <source>
        <dbReference type="ARBA" id="ARBA00023157"/>
    </source>
</evidence>
<protein>
    <recommendedName>
        <fullName evidence="6">Ig-like domain-containing protein</fullName>
    </recommendedName>
</protein>
<keyword evidence="3" id="KW-1015">Disulfide bond</keyword>
<proteinExistence type="predicted"/>
<dbReference type="GO" id="GO:0005886">
    <property type="term" value="C:plasma membrane"/>
    <property type="evidence" value="ECO:0007669"/>
    <property type="project" value="TreeGrafter"/>
</dbReference>
<comment type="subcellular location">
    <subcellularLocation>
        <location evidence="1">Membrane</location>
        <topology evidence="1">Single-pass type I membrane protein</topology>
    </subcellularLocation>
</comment>
<dbReference type="GO" id="GO:0050839">
    <property type="term" value="F:cell adhesion molecule binding"/>
    <property type="evidence" value="ECO:0007669"/>
    <property type="project" value="TreeGrafter"/>
</dbReference>
<evidence type="ECO:0000256" key="4">
    <source>
        <dbReference type="ARBA" id="ARBA00023180"/>
    </source>
</evidence>
<keyword evidence="4" id="KW-0325">Glycoprotein</keyword>
<dbReference type="InterPro" id="IPR051275">
    <property type="entry name" value="Cell_adhesion_signaling"/>
</dbReference>
<evidence type="ECO:0000259" key="6">
    <source>
        <dbReference type="PROSITE" id="PS50835"/>
    </source>
</evidence>
<organism evidence="7 8">
    <name type="scientific">Trichogramma brassicae</name>
    <dbReference type="NCBI Taxonomy" id="86971"/>
    <lineage>
        <taxon>Eukaryota</taxon>
        <taxon>Metazoa</taxon>
        <taxon>Ecdysozoa</taxon>
        <taxon>Arthropoda</taxon>
        <taxon>Hexapoda</taxon>
        <taxon>Insecta</taxon>
        <taxon>Pterygota</taxon>
        <taxon>Neoptera</taxon>
        <taxon>Endopterygota</taxon>
        <taxon>Hymenoptera</taxon>
        <taxon>Apocrita</taxon>
        <taxon>Proctotrupomorpha</taxon>
        <taxon>Chalcidoidea</taxon>
        <taxon>Trichogrammatidae</taxon>
        <taxon>Trichogramma</taxon>
    </lineage>
</organism>
<dbReference type="PROSITE" id="PS50835">
    <property type="entry name" value="IG_LIKE"/>
    <property type="match status" value="1"/>
</dbReference>
<dbReference type="Proteomes" id="UP000479190">
    <property type="component" value="Unassembled WGS sequence"/>
</dbReference>
<gene>
    <name evidence="7" type="ORF">TBRA_LOCUS13877</name>
</gene>
<dbReference type="SUPFAM" id="SSF48726">
    <property type="entry name" value="Immunoglobulin"/>
    <property type="match status" value="1"/>
</dbReference>
<dbReference type="AlphaFoldDB" id="A0A6H5J297"/>
<dbReference type="InterPro" id="IPR036179">
    <property type="entry name" value="Ig-like_dom_sf"/>
</dbReference>